<accession>A0A7X4W2P4</accession>
<gene>
    <name evidence="1" type="ORF">GRB96_02065</name>
</gene>
<organism evidence="1 2">
    <name type="scientific">Halomonas alimentaria</name>
    <dbReference type="NCBI Taxonomy" id="147248"/>
    <lineage>
        <taxon>Bacteria</taxon>
        <taxon>Pseudomonadati</taxon>
        <taxon>Pseudomonadota</taxon>
        <taxon>Gammaproteobacteria</taxon>
        <taxon>Oceanospirillales</taxon>
        <taxon>Halomonadaceae</taxon>
        <taxon>Halomonas</taxon>
    </lineage>
</organism>
<evidence type="ECO:0000313" key="1">
    <source>
        <dbReference type="EMBL" id="NAW33209.1"/>
    </source>
</evidence>
<dbReference type="EMBL" id="WUTT01000001">
    <property type="protein sequence ID" value="NAW33209.1"/>
    <property type="molecule type" value="Genomic_DNA"/>
</dbReference>
<proteinExistence type="predicted"/>
<dbReference type="OrthoDB" id="7358102at2"/>
<dbReference type="Proteomes" id="UP000487929">
    <property type="component" value="Unassembled WGS sequence"/>
</dbReference>
<keyword evidence="2" id="KW-1185">Reference proteome</keyword>
<protein>
    <submittedName>
        <fullName evidence="1">Uncharacterized protein</fullName>
    </submittedName>
</protein>
<dbReference type="AlphaFoldDB" id="A0A7X4W2P4"/>
<name>A0A7X4W2P4_9GAMM</name>
<evidence type="ECO:0000313" key="2">
    <source>
        <dbReference type="Proteomes" id="UP000487929"/>
    </source>
</evidence>
<reference evidence="1 2" key="1">
    <citation type="submission" date="2019-12" db="EMBL/GenBank/DDBJ databases">
        <title>Draft genome sequencing of Halomonas alimentaria DSM 15356.</title>
        <authorList>
            <person name="Pandiyan K."/>
            <person name="Kushwaha P."/>
            <person name="Gowdham M."/>
            <person name="Chakdar H."/>
            <person name="Singh A."/>
            <person name="Kumar M."/>
            <person name="Saxena A.K."/>
        </authorList>
    </citation>
    <scope>NUCLEOTIDE SEQUENCE [LARGE SCALE GENOMIC DNA]</scope>
    <source>
        <strain evidence="1 2">DSM 15356</strain>
    </source>
</reference>
<comment type="caution">
    <text evidence="1">The sequence shown here is derived from an EMBL/GenBank/DDBJ whole genome shotgun (WGS) entry which is preliminary data.</text>
</comment>
<sequence>MSPRNPRPVDLSAWGPEPPRWIRLLASEVQASNRTEAGKRIGISRTAVSLCLANNYSSPSTAGIERRVLAALDGRDCPAQGQRISAEACREFRDRPAPTHNPMAMRIWRTCQGCPHNPKCENGRGQDAKGGES</sequence>
<dbReference type="RefSeq" id="WP_161430220.1">
    <property type="nucleotide sequence ID" value="NZ_WUTT01000001.1"/>
</dbReference>